<reference evidence="3 4" key="1">
    <citation type="journal article" date="2011" name="Front. Microbiol.">
        <title>Genomic signatures of strain selection and enhancement in Bacillus atrophaeus var. globigii, a historical biowarfare simulant.</title>
        <authorList>
            <person name="Gibbons H.S."/>
            <person name="Broomall S.M."/>
            <person name="McNew L.A."/>
            <person name="Daligault H."/>
            <person name="Chapman C."/>
            <person name="Bruce D."/>
            <person name="Karavis M."/>
            <person name="Krepps M."/>
            <person name="McGregor P.A."/>
            <person name="Hong C."/>
            <person name="Park K.H."/>
            <person name="Akmal A."/>
            <person name="Feldman A."/>
            <person name="Lin J.S."/>
            <person name="Chang W.E."/>
            <person name="Higgs B.W."/>
            <person name="Demirev P."/>
            <person name="Lindquist J."/>
            <person name="Liem A."/>
            <person name="Fochler E."/>
            <person name="Read T.D."/>
            <person name="Tapia R."/>
            <person name="Johnson S."/>
            <person name="Bishop-Lilly K.A."/>
            <person name="Detter C."/>
            <person name="Han C."/>
            <person name="Sozhamannan S."/>
            <person name="Rosenzweig C.N."/>
            <person name="Skowronski E.W."/>
        </authorList>
    </citation>
    <scope>NUCLEOTIDE SEQUENCE [LARGE SCALE GENOMIC DNA]</scope>
    <source>
        <strain evidence="3 4">AIT1</strain>
    </source>
</reference>
<feature type="transmembrane region" description="Helical" evidence="1">
    <location>
        <begin position="50"/>
        <end position="70"/>
    </location>
</feature>
<feature type="transmembrane region" description="Helical" evidence="1">
    <location>
        <begin position="128"/>
        <end position="150"/>
    </location>
</feature>
<proteinExistence type="predicted"/>
<sequence length="213" mass="24059">MLYAQILIAVISIVSGNLEYQLLSDYQNGVYTSQEQAIADGEANDQRQGLIGILYLIVFVVSGFLILRWIHRANYNARQLGAENMKFSPGWSIGYYFIPILTLWKPYQAMKEIWKASKEPSDWVSQGISGILPLWWFLWLVSNFLGQAIFRLSMRAEEIQELMSLNIVTQISDALDIPLALVFLAIVNRIHSMQASRLAGANNQMQPTAESVG</sequence>
<dbReference type="InterPro" id="IPR025565">
    <property type="entry name" value="DUF4328"/>
</dbReference>
<dbReference type="Proteomes" id="UP000286976">
    <property type="component" value="Unassembled WGS sequence"/>
</dbReference>
<feature type="domain" description="DUF4328" evidence="2">
    <location>
        <begin position="42"/>
        <end position="191"/>
    </location>
</feature>
<keyword evidence="1" id="KW-0472">Membrane</keyword>
<name>A0A432X1J1_9GAMM</name>
<dbReference type="AlphaFoldDB" id="A0A432X1J1"/>
<evidence type="ECO:0000313" key="4">
    <source>
        <dbReference type="Proteomes" id="UP000286976"/>
    </source>
</evidence>
<keyword evidence="4" id="KW-1185">Reference proteome</keyword>
<dbReference type="EMBL" id="PIPQ01000004">
    <property type="protein sequence ID" value="RUO40159.1"/>
    <property type="molecule type" value="Genomic_DNA"/>
</dbReference>
<keyword evidence="1" id="KW-1133">Transmembrane helix</keyword>
<evidence type="ECO:0000256" key="1">
    <source>
        <dbReference type="SAM" id="Phobius"/>
    </source>
</evidence>
<dbReference type="Pfam" id="PF14219">
    <property type="entry name" value="DUF4328"/>
    <property type="match status" value="1"/>
</dbReference>
<protein>
    <submittedName>
        <fullName evidence="3">DUF4328 domain-containing protein</fullName>
    </submittedName>
</protein>
<accession>A0A432X1J1</accession>
<dbReference type="OrthoDB" id="4174975at2"/>
<organism evidence="3 4">
    <name type="scientific">Aliidiomarina taiwanensis</name>
    <dbReference type="NCBI Taxonomy" id="946228"/>
    <lineage>
        <taxon>Bacteria</taxon>
        <taxon>Pseudomonadati</taxon>
        <taxon>Pseudomonadota</taxon>
        <taxon>Gammaproteobacteria</taxon>
        <taxon>Alteromonadales</taxon>
        <taxon>Idiomarinaceae</taxon>
        <taxon>Aliidiomarina</taxon>
    </lineage>
</organism>
<evidence type="ECO:0000259" key="2">
    <source>
        <dbReference type="Pfam" id="PF14219"/>
    </source>
</evidence>
<gene>
    <name evidence="3" type="ORF">CWE15_08365</name>
</gene>
<comment type="caution">
    <text evidence="3">The sequence shown here is derived from an EMBL/GenBank/DDBJ whole genome shotgun (WGS) entry which is preliminary data.</text>
</comment>
<evidence type="ECO:0000313" key="3">
    <source>
        <dbReference type="EMBL" id="RUO40159.1"/>
    </source>
</evidence>
<feature type="transmembrane region" description="Helical" evidence="1">
    <location>
        <begin position="90"/>
        <end position="107"/>
    </location>
</feature>
<keyword evidence="1" id="KW-0812">Transmembrane</keyword>